<dbReference type="InterPro" id="IPR002656">
    <property type="entry name" value="Acyl_transf_3_dom"/>
</dbReference>
<feature type="transmembrane region" description="Helical" evidence="1">
    <location>
        <begin position="39"/>
        <end position="61"/>
    </location>
</feature>
<keyword evidence="4" id="KW-1185">Reference proteome</keyword>
<dbReference type="AlphaFoldDB" id="A0A3N5CU53"/>
<dbReference type="PANTHER" id="PTHR23028:SF53">
    <property type="entry name" value="ACYL_TRANSF_3 DOMAIN-CONTAINING PROTEIN"/>
    <property type="match status" value="1"/>
</dbReference>
<keyword evidence="3" id="KW-0808">Transferase</keyword>
<keyword evidence="1" id="KW-0812">Transmembrane</keyword>
<feature type="transmembrane region" description="Helical" evidence="1">
    <location>
        <begin position="82"/>
        <end position="105"/>
    </location>
</feature>
<dbReference type="EMBL" id="RPFZ01000001">
    <property type="protein sequence ID" value="RPF72753.1"/>
    <property type="molecule type" value="Genomic_DNA"/>
</dbReference>
<proteinExistence type="predicted"/>
<dbReference type="GO" id="GO:0000271">
    <property type="term" value="P:polysaccharide biosynthetic process"/>
    <property type="evidence" value="ECO:0007669"/>
    <property type="project" value="TreeGrafter"/>
</dbReference>
<gene>
    <name evidence="3" type="ORF">EG799_07920</name>
</gene>
<accession>A0A3N5CU53</accession>
<feature type="transmembrane region" description="Helical" evidence="1">
    <location>
        <begin position="317"/>
        <end position="335"/>
    </location>
</feature>
<feature type="transmembrane region" description="Helical" evidence="1">
    <location>
        <begin position="169"/>
        <end position="188"/>
    </location>
</feature>
<dbReference type="GO" id="GO:0016020">
    <property type="term" value="C:membrane"/>
    <property type="evidence" value="ECO:0007669"/>
    <property type="project" value="TreeGrafter"/>
</dbReference>
<feature type="transmembrane region" description="Helical" evidence="1">
    <location>
        <begin position="226"/>
        <end position="247"/>
    </location>
</feature>
<feature type="transmembrane region" description="Helical" evidence="1">
    <location>
        <begin position="139"/>
        <end position="157"/>
    </location>
</feature>
<comment type="caution">
    <text evidence="3">The sequence shown here is derived from an EMBL/GenBank/DDBJ whole genome shotgun (WGS) entry which is preliminary data.</text>
</comment>
<protein>
    <submittedName>
        <fullName evidence="3">Acyltransferase</fullName>
    </submittedName>
</protein>
<feature type="transmembrane region" description="Helical" evidence="1">
    <location>
        <begin position="253"/>
        <end position="276"/>
    </location>
</feature>
<evidence type="ECO:0000313" key="4">
    <source>
        <dbReference type="Proteomes" id="UP000275232"/>
    </source>
</evidence>
<keyword evidence="1" id="KW-0472">Membrane</keyword>
<dbReference type="InterPro" id="IPR050879">
    <property type="entry name" value="Acyltransferase_3"/>
</dbReference>
<feature type="domain" description="Acyltransferase 3" evidence="2">
    <location>
        <begin position="5"/>
        <end position="332"/>
    </location>
</feature>
<dbReference type="Pfam" id="PF01757">
    <property type="entry name" value="Acyl_transf_3"/>
    <property type="match status" value="1"/>
</dbReference>
<dbReference type="GO" id="GO:0016747">
    <property type="term" value="F:acyltransferase activity, transferring groups other than amino-acyl groups"/>
    <property type="evidence" value="ECO:0007669"/>
    <property type="project" value="InterPro"/>
</dbReference>
<reference evidence="3 4" key="1">
    <citation type="submission" date="2018-11" db="EMBL/GenBank/DDBJ databases">
        <title>Erythrobacter spongiae sp. nov., isolated from a marine sponge.</title>
        <authorList>
            <person name="Zhuang L."/>
            <person name="Luo L."/>
        </authorList>
    </citation>
    <scope>NUCLEOTIDE SEQUENCE [LARGE SCALE GENOMIC DNA]</scope>
    <source>
        <strain evidence="3 4">HN-E23</strain>
    </source>
</reference>
<evidence type="ECO:0000256" key="1">
    <source>
        <dbReference type="SAM" id="Phobius"/>
    </source>
</evidence>
<sequence length="358" mass="38643">MPHLAALTGLRGVAAWMVVLYHARLLLTDWLPGGVTAMAGMGYLAVDVFFLLSGFVMWLNYGPRLRRDGLAGAPRFWWRRIARIWPLHALVLAGMVAFALVLLAAGRSTAGYPFGELPLHLLLVQNWGFTPDLSWNHPAWSISAELGAYLLFPLVAVSVRWEDMRPAMLIAAMIGAAFALHAVFALAGEPGLGGRIARLGLVRCVLEFAIGVMCANLWLSWRAGWTGALASALAGGVLAALGIAVGWPETAFVPLAFAALLLALALDGGPIARALGSAPLRWLGDASYATYLIHFPLFILVKLVGVDERLQLGPVGFVVYCAVLLALSGALHRWWEKPAQRWLNRRAPRPAAPRVPAE</sequence>
<organism evidence="3 4">
    <name type="scientific">Aurantiacibacter spongiae</name>
    <dbReference type="NCBI Taxonomy" id="2488860"/>
    <lineage>
        <taxon>Bacteria</taxon>
        <taxon>Pseudomonadati</taxon>
        <taxon>Pseudomonadota</taxon>
        <taxon>Alphaproteobacteria</taxon>
        <taxon>Sphingomonadales</taxon>
        <taxon>Erythrobacteraceae</taxon>
        <taxon>Aurantiacibacter</taxon>
    </lineage>
</organism>
<evidence type="ECO:0000259" key="2">
    <source>
        <dbReference type="Pfam" id="PF01757"/>
    </source>
</evidence>
<dbReference type="PANTHER" id="PTHR23028">
    <property type="entry name" value="ACETYLTRANSFERASE"/>
    <property type="match status" value="1"/>
</dbReference>
<dbReference type="OrthoDB" id="9796461at2"/>
<evidence type="ECO:0000313" key="3">
    <source>
        <dbReference type="EMBL" id="RPF72753.1"/>
    </source>
</evidence>
<keyword evidence="1" id="KW-1133">Transmembrane helix</keyword>
<keyword evidence="3" id="KW-0012">Acyltransferase</keyword>
<dbReference type="Proteomes" id="UP000275232">
    <property type="component" value="Unassembled WGS sequence"/>
</dbReference>
<name>A0A3N5CU53_9SPHN</name>
<feature type="transmembrane region" description="Helical" evidence="1">
    <location>
        <begin position="288"/>
        <end position="305"/>
    </location>
</feature>